<evidence type="ECO:0000313" key="2">
    <source>
        <dbReference type="EMBL" id="PIL27143.1"/>
    </source>
</evidence>
<feature type="compositionally biased region" description="Basic and acidic residues" evidence="1">
    <location>
        <begin position="1"/>
        <end position="28"/>
    </location>
</feature>
<proteinExistence type="predicted"/>
<dbReference type="AlphaFoldDB" id="A0A2G8S042"/>
<dbReference type="EMBL" id="AYKW01000034">
    <property type="protein sequence ID" value="PIL27143.1"/>
    <property type="molecule type" value="Genomic_DNA"/>
</dbReference>
<evidence type="ECO:0000313" key="3">
    <source>
        <dbReference type="Proteomes" id="UP000230002"/>
    </source>
</evidence>
<keyword evidence="3" id="KW-1185">Reference proteome</keyword>
<organism evidence="2 3">
    <name type="scientific">Ganoderma sinense ZZ0214-1</name>
    <dbReference type="NCBI Taxonomy" id="1077348"/>
    <lineage>
        <taxon>Eukaryota</taxon>
        <taxon>Fungi</taxon>
        <taxon>Dikarya</taxon>
        <taxon>Basidiomycota</taxon>
        <taxon>Agaricomycotina</taxon>
        <taxon>Agaricomycetes</taxon>
        <taxon>Polyporales</taxon>
        <taxon>Polyporaceae</taxon>
        <taxon>Ganoderma</taxon>
    </lineage>
</organism>
<accession>A0A2G8S042</accession>
<sequence length="191" mass="22795">MDSAAKENRQSLYEWDTKRGDRPPRDVLPRNLVPRPGREKETPLYHYGFPFTARYAINYARRHHLTVEVDEEDREFFRGYTVLDFADIDDEWLESDSDLKRIATCISRTLMLGELSRRCRFALRMGRPFSDDWDGIVSLWTNANFDERFDECHDHEEVIEVLKDAMNETKGHNSLKPQWWFDWNNDVGIFE</sequence>
<protein>
    <submittedName>
        <fullName evidence="2">Uncharacterized protein</fullName>
    </submittedName>
</protein>
<feature type="region of interest" description="Disordered" evidence="1">
    <location>
        <begin position="1"/>
        <end position="35"/>
    </location>
</feature>
<dbReference type="Proteomes" id="UP000230002">
    <property type="component" value="Unassembled WGS sequence"/>
</dbReference>
<name>A0A2G8S042_9APHY</name>
<evidence type="ECO:0000256" key="1">
    <source>
        <dbReference type="SAM" id="MobiDB-lite"/>
    </source>
</evidence>
<comment type="caution">
    <text evidence="2">The sequence shown here is derived from an EMBL/GenBank/DDBJ whole genome shotgun (WGS) entry which is preliminary data.</text>
</comment>
<reference evidence="2 3" key="1">
    <citation type="journal article" date="2015" name="Sci. Rep.">
        <title>Chromosome-level genome map provides insights into diverse defense mechanisms in the medicinal fungus Ganoderma sinense.</title>
        <authorList>
            <person name="Zhu Y."/>
            <person name="Xu J."/>
            <person name="Sun C."/>
            <person name="Zhou S."/>
            <person name="Xu H."/>
            <person name="Nelson D.R."/>
            <person name="Qian J."/>
            <person name="Song J."/>
            <person name="Luo H."/>
            <person name="Xiang L."/>
            <person name="Li Y."/>
            <person name="Xu Z."/>
            <person name="Ji A."/>
            <person name="Wang L."/>
            <person name="Lu S."/>
            <person name="Hayward A."/>
            <person name="Sun W."/>
            <person name="Li X."/>
            <person name="Schwartz D.C."/>
            <person name="Wang Y."/>
            <person name="Chen S."/>
        </authorList>
    </citation>
    <scope>NUCLEOTIDE SEQUENCE [LARGE SCALE GENOMIC DNA]</scope>
    <source>
        <strain evidence="2 3">ZZ0214-1</strain>
    </source>
</reference>
<dbReference type="OrthoDB" id="2729416at2759"/>
<gene>
    <name evidence="2" type="ORF">GSI_10284</name>
</gene>